<feature type="region of interest" description="Disordered" evidence="2">
    <location>
        <begin position="138"/>
        <end position="190"/>
    </location>
</feature>
<evidence type="ECO:0000256" key="2">
    <source>
        <dbReference type="SAM" id="MobiDB-lite"/>
    </source>
</evidence>
<keyword evidence="6" id="KW-1185">Reference proteome</keyword>
<feature type="compositionally biased region" description="Pro residues" evidence="2">
    <location>
        <begin position="138"/>
        <end position="147"/>
    </location>
</feature>
<dbReference type="Gene3D" id="3.40.33.10">
    <property type="entry name" value="CAP"/>
    <property type="match status" value="2"/>
</dbReference>
<protein>
    <submittedName>
        <fullName evidence="5">Cuticle collagen sqt-1</fullName>
    </submittedName>
</protein>
<dbReference type="Pfam" id="PF00188">
    <property type="entry name" value="CAP"/>
    <property type="match status" value="2"/>
</dbReference>
<organism evidence="5 6">
    <name type="scientific">Trichinella nelsoni</name>
    <dbReference type="NCBI Taxonomy" id="6336"/>
    <lineage>
        <taxon>Eukaryota</taxon>
        <taxon>Metazoa</taxon>
        <taxon>Ecdysozoa</taxon>
        <taxon>Nematoda</taxon>
        <taxon>Enoplea</taxon>
        <taxon>Dorylaimia</taxon>
        <taxon>Trichinellida</taxon>
        <taxon>Trichinellidae</taxon>
        <taxon>Trichinella</taxon>
    </lineage>
</organism>
<dbReference type="Pfam" id="PF01391">
    <property type="entry name" value="Collagen"/>
    <property type="match status" value="1"/>
</dbReference>
<evidence type="ECO:0000256" key="3">
    <source>
        <dbReference type="SAM" id="Phobius"/>
    </source>
</evidence>
<feature type="compositionally biased region" description="Low complexity" evidence="2">
    <location>
        <begin position="149"/>
        <end position="168"/>
    </location>
</feature>
<dbReference type="CDD" id="cd05380">
    <property type="entry name" value="CAP_euk"/>
    <property type="match status" value="2"/>
</dbReference>
<evidence type="ECO:0000313" key="6">
    <source>
        <dbReference type="Proteomes" id="UP000054630"/>
    </source>
</evidence>
<keyword evidence="1" id="KW-0677">Repeat</keyword>
<evidence type="ECO:0000313" key="5">
    <source>
        <dbReference type="EMBL" id="KRX15889.1"/>
    </source>
</evidence>
<feature type="transmembrane region" description="Helical" evidence="3">
    <location>
        <begin position="7"/>
        <end position="31"/>
    </location>
</feature>
<gene>
    <name evidence="5" type="primary">COL6A5</name>
    <name evidence="5" type="ORF">T07_12283</name>
</gene>
<keyword evidence="3" id="KW-1133">Transmembrane helix</keyword>
<feature type="domain" description="SCP" evidence="4">
    <location>
        <begin position="321"/>
        <end position="457"/>
    </location>
</feature>
<feature type="domain" description="SCP" evidence="4">
    <location>
        <begin position="494"/>
        <end position="630"/>
    </location>
</feature>
<dbReference type="EMBL" id="JYDL01000120">
    <property type="protein sequence ID" value="KRX15889.1"/>
    <property type="molecule type" value="Genomic_DNA"/>
</dbReference>
<dbReference type="OrthoDB" id="43654at2759"/>
<dbReference type="SUPFAM" id="SSF55797">
    <property type="entry name" value="PR-1-like"/>
    <property type="match status" value="2"/>
</dbReference>
<name>A0A0V0RN13_9BILA</name>
<comment type="caution">
    <text evidence="5">The sequence shown here is derived from an EMBL/GenBank/DDBJ whole genome shotgun (WGS) entry which is preliminary data.</text>
</comment>
<keyword evidence="5" id="KW-0176">Collagen</keyword>
<dbReference type="PANTHER" id="PTHR24637:SF421">
    <property type="entry name" value="CUTICLE COLLAGEN DPY-2"/>
    <property type="match status" value="1"/>
</dbReference>
<dbReference type="InterPro" id="IPR035940">
    <property type="entry name" value="CAP_sf"/>
</dbReference>
<proteinExistence type="predicted"/>
<dbReference type="InterPro" id="IPR008160">
    <property type="entry name" value="Collagen"/>
</dbReference>
<dbReference type="GO" id="GO:0005581">
    <property type="term" value="C:collagen trimer"/>
    <property type="evidence" value="ECO:0007669"/>
    <property type="project" value="UniProtKB-KW"/>
</dbReference>
<accession>A0A0V0RN13</accession>
<dbReference type="InterPro" id="IPR014044">
    <property type="entry name" value="CAP_dom"/>
</dbReference>
<keyword evidence="3" id="KW-0812">Transmembrane</keyword>
<reference evidence="5 6" key="1">
    <citation type="submission" date="2015-01" db="EMBL/GenBank/DDBJ databases">
        <title>Evolution of Trichinella species and genotypes.</title>
        <authorList>
            <person name="Korhonen P.K."/>
            <person name="Edoardo P."/>
            <person name="Giuseppe L.R."/>
            <person name="Gasser R.B."/>
        </authorList>
    </citation>
    <scope>NUCLEOTIDE SEQUENCE [LARGE SCALE GENOMIC DNA]</scope>
    <source>
        <strain evidence="5">ISS37</strain>
    </source>
</reference>
<evidence type="ECO:0000259" key="4">
    <source>
        <dbReference type="SMART" id="SM00198"/>
    </source>
</evidence>
<dbReference type="Proteomes" id="UP000054630">
    <property type="component" value="Unassembled WGS sequence"/>
</dbReference>
<evidence type="ECO:0000256" key="1">
    <source>
        <dbReference type="ARBA" id="ARBA00022737"/>
    </source>
</evidence>
<sequence>MSTKTDIMAVLAIMLSLIALMLTVSIAPFLFTKKLAISNLLNEELNNFEGLYEKVIGEIRLTENKPSRNKRQSQPEMGICECKADCICPRGPPGPPGMSGLHGAPGKPGMKGEVGPPGSVLMDKMHAKMKKCCRVCPPGPKGPPGPPGNKGFPGQKGQPGNQGKSGKPGLPGPPGRVGKQGLPGFIGLPGYPGDPGLPGCAFCKGRPGCRGPPGKKGQRGPFGRRGKDGIPGMRGEPGPAGPPGPPGKKGNPGRRGPPGPAGAPGPDAQYCACPTRNEIQQPSYDCGCCGMKVETILNTILLLLTNQCIQSAERLLFGSPKNQSNVIELHNYYRSLVGGGNLQCLTTYSEELSEYAEGVASSCTMSMFTTHGIAYSIHKDMPTVDDVVRAFYNEGKYYDRYTGSCSIANGCVNFKQFAWFEANALGCGLSKCEHLNHGSESGYFAVCAYSTKARASGYPFAPALDCLTCPTEKPLCSRKYHCCTTERLLFGSPKNQSNVIELHNYYRSLVGGGNLQCLTTYSEELSEYAEGVASSCTMSMFTTHGIAYSIHKDMPTVDDVVRAFYNEGKYYDRYTGSCSIANGCVNFKQFAWFEANALGCGLSKCEHLNHGSESGYFAVCAYSTKARASGYPFAPALDCLTCPTEKPLCSRKYHCCTIFISEFFSKRLYVFNCAIPVELVNVIVGSDLCNDRSVAKA</sequence>
<feature type="region of interest" description="Disordered" evidence="2">
    <location>
        <begin position="211"/>
        <end position="265"/>
    </location>
</feature>
<dbReference type="AlphaFoldDB" id="A0A0V0RN13"/>
<dbReference type="SMART" id="SM00198">
    <property type="entry name" value="SCP"/>
    <property type="match status" value="2"/>
</dbReference>
<dbReference type="STRING" id="6336.A0A0V0RN13"/>
<dbReference type="PANTHER" id="PTHR24637">
    <property type="entry name" value="COLLAGEN"/>
    <property type="match status" value="1"/>
</dbReference>
<keyword evidence="3" id="KW-0472">Membrane</keyword>